<feature type="transmembrane region" description="Helical" evidence="1">
    <location>
        <begin position="6"/>
        <end position="26"/>
    </location>
</feature>
<dbReference type="AlphaFoldDB" id="A0A9D1FCW1"/>
<dbReference type="EMBL" id="DVJK01000004">
    <property type="protein sequence ID" value="HIS65956.1"/>
    <property type="molecule type" value="Genomic_DNA"/>
</dbReference>
<evidence type="ECO:0000256" key="1">
    <source>
        <dbReference type="SAM" id="Phobius"/>
    </source>
</evidence>
<proteinExistence type="predicted"/>
<feature type="transmembrane region" description="Helical" evidence="1">
    <location>
        <begin position="148"/>
        <end position="169"/>
    </location>
</feature>
<dbReference type="Pfam" id="PF03729">
    <property type="entry name" value="DUF308"/>
    <property type="match status" value="2"/>
</dbReference>
<dbReference type="InterPro" id="IPR005325">
    <property type="entry name" value="DUF308_memb"/>
</dbReference>
<feature type="transmembrane region" description="Helical" evidence="1">
    <location>
        <begin position="121"/>
        <end position="142"/>
    </location>
</feature>
<evidence type="ECO:0000313" key="2">
    <source>
        <dbReference type="EMBL" id="HIS65956.1"/>
    </source>
</evidence>
<protein>
    <submittedName>
        <fullName evidence="2">DUF308 domain-containing protein</fullName>
    </submittedName>
</protein>
<keyword evidence="1" id="KW-1133">Transmembrane helix</keyword>
<dbReference type="Proteomes" id="UP000824001">
    <property type="component" value="Unassembled WGS sequence"/>
</dbReference>
<keyword evidence="1" id="KW-0812">Transmembrane</keyword>
<dbReference type="InterPro" id="IPR052712">
    <property type="entry name" value="Acid_resist_chaperone_HdeD"/>
</dbReference>
<accession>A0A9D1FCW1</accession>
<reference evidence="2" key="1">
    <citation type="submission" date="2020-10" db="EMBL/GenBank/DDBJ databases">
        <authorList>
            <person name="Gilroy R."/>
        </authorList>
    </citation>
    <scope>NUCLEOTIDE SEQUENCE</scope>
    <source>
        <strain evidence="2">ChiHjej10B9-9673</strain>
    </source>
</reference>
<evidence type="ECO:0000313" key="3">
    <source>
        <dbReference type="Proteomes" id="UP000824001"/>
    </source>
</evidence>
<sequence length="178" mass="19290">MNKKELVSQLITAVAYIAVGIVVTLNPEASSNLLCRGIGIGALAYGAFCILFYFIRRGDDDISRFTLPVGIAFAAVGAFCLIAPRVVLSILPLMFGIVLLIDGAGKLGRALELRRMGFARWSLIAMVAGLIMFFGLCFVMQPGMAVDMVARLFGALLAADGAIELYFAFRVYKLNRNR</sequence>
<keyword evidence="1" id="KW-0472">Membrane</keyword>
<comment type="caution">
    <text evidence="2">The sequence shown here is derived from an EMBL/GenBank/DDBJ whole genome shotgun (WGS) entry which is preliminary data.</text>
</comment>
<dbReference type="PANTHER" id="PTHR34989:SF1">
    <property type="entry name" value="PROTEIN HDED"/>
    <property type="match status" value="1"/>
</dbReference>
<reference evidence="2" key="2">
    <citation type="journal article" date="2021" name="PeerJ">
        <title>Extensive microbial diversity within the chicken gut microbiome revealed by metagenomics and culture.</title>
        <authorList>
            <person name="Gilroy R."/>
            <person name="Ravi A."/>
            <person name="Getino M."/>
            <person name="Pursley I."/>
            <person name="Horton D.L."/>
            <person name="Alikhan N.F."/>
            <person name="Baker D."/>
            <person name="Gharbi K."/>
            <person name="Hall N."/>
            <person name="Watson M."/>
            <person name="Adriaenssens E.M."/>
            <person name="Foster-Nyarko E."/>
            <person name="Jarju S."/>
            <person name="Secka A."/>
            <person name="Antonio M."/>
            <person name="Oren A."/>
            <person name="Chaudhuri R.R."/>
            <person name="La Ragione R."/>
            <person name="Hildebrand F."/>
            <person name="Pallen M.J."/>
        </authorList>
    </citation>
    <scope>NUCLEOTIDE SEQUENCE</scope>
    <source>
        <strain evidence="2">ChiHjej10B9-9673</strain>
    </source>
</reference>
<gene>
    <name evidence="2" type="ORF">IAC18_00200</name>
</gene>
<organism evidence="2 3">
    <name type="scientific">Candidatus Scatomorpha merdipullorum</name>
    <dbReference type="NCBI Taxonomy" id="2840927"/>
    <lineage>
        <taxon>Bacteria</taxon>
        <taxon>Bacillati</taxon>
        <taxon>Bacillota</taxon>
        <taxon>Clostridia</taxon>
        <taxon>Eubacteriales</taxon>
        <taxon>Candidatus Scatomorpha</taxon>
    </lineage>
</organism>
<dbReference type="GO" id="GO:0005886">
    <property type="term" value="C:plasma membrane"/>
    <property type="evidence" value="ECO:0007669"/>
    <property type="project" value="TreeGrafter"/>
</dbReference>
<feature type="transmembrane region" description="Helical" evidence="1">
    <location>
        <begin position="33"/>
        <end position="55"/>
    </location>
</feature>
<name>A0A9D1FCW1_9FIRM</name>
<dbReference type="PANTHER" id="PTHR34989">
    <property type="entry name" value="PROTEIN HDED"/>
    <property type="match status" value="1"/>
</dbReference>
<feature type="transmembrane region" description="Helical" evidence="1">
    <location>
        <begin position="67"/>
        <end position="100"/>
    </location>
</feature>